<gene>
    <name evidence="2" type="ORF">TNCV_796941</name>
</gene>
<keyword evidence="3" id="KW-1185">Reference proteome</keyword>
<proteinExistence type="predicted"/>
<organism evidence="2 3">
    <name type="scientific">Trichonephila clavipes</name>
    <name type="common">Golden silk orbweaver</name>
    <name type="synonym">Nephila clavipes</name>
    <dbReference type="NCBI Taxonomy" id="2585209"/>
    <lineage>
        <taxon>Eukaryota</taxon>
        <taxon>Metazoa</taxon>
        <taxon>Ecdysozoa</taxon>
        <taxon>Arthropoda</taxon>
        <taxon>Chelicerata</taxon>
        <taxon>Arachnida</taxon>
        <taxon>Araneae</taxon>
        <taxon>Araneomorphae</taxon>
        <taxon>Entelegynae</taxon>
        <taxon>Araneoidea</taxon>
        <taxon>Nephilidae</taxon>
        <taxon>Trichonephila</taxon>
    </lineage>
</organism>
<feature type="region of interest" description="Disordered" evidence="1">
    <location>
        <begin position="52"/>
        <end position="75"/>
    </location>
</feature>
<sequence length="75" mass="8568">MDRWALSLDLRSRNNINNENDKSLRPSSSAEDDDYVINHAFTGLLTGRHTWPKSTSCVRDDTASSERRSGVRKEM</sequence>
<feature type="compositionally biased region" description="Basic and acidic residues" evidence="1">
    <location>
        <begin position="58"/>
        <end position="75"/>
    </location>
</feature>
<dbReference type="Proteomes" id="UP000887159">
    <property type="component" value="Unassembled WGS sequence"/>
</dbReference>
<evidence type="ECO:0000313" key="2">
    <source>
        <dbReference type="EMBL" id="GFY35342.1"/>
    </source>
</evidence>
<evidence type="ECO:0000256" key="1">
    <source>
        <dbReference type="SAM" id="MobiDB-lite"/>
    </source>
</evidence>
<protein>
    <submittedName>
        <fullName evidence="2">Uncharacterized protein</fullName>
    </submittedName>
</protein>
<evidence type="ECO:0000313" key="3">
    <source>
        <dbReference type="Proteomes" id="UP000887159"/>
    </source>
</evidence>
<comment type="caution">
    <text evidence="2">The sequence shown here is derived from an EMBL/GenBank/DDBJ whole genome shotgun (WGS) entry which is preliminary data.</text>
</comment>
<name>A0A8X7BM17_TRICX</name>
<accession>A0A8X7BM17</accession>
<reference evidence="2" key="1">
    <citation type="submission" date="2020-08" db="EMBL/GenBank/DDBJ databases">
        <title>Multicomponent nature underlies the extraordinary mechanical properties of spider dragline silk.</title>
        <authorList>
            <person name="Kono N."/>
            <person name="Nakamura H."/>
            <person name="Mori M."/>
            <person name="Yoshida Y."/>
            <person name="Ohtoshi R."/>
            <person name="Malay A.D."/>
            <person name="Moran D.A.P."/>
            <person name="Tomita M."/>
            <person name="Numata K."/>
            <person name="Arakawa K."/>
        </authorList>
    </citation>
    <scope>NUCLEOTIDE SEQUENCE</scope>
</reference>
<dbReference type="EMBL" id="BMAU01021431">
    <property type="protein sequence ID" value="GFY35342.1"/>
    <property type="molecule type" value="Genomic_DNA"/>
</dbReference>
<dbReference type="AlphaFoldDB" id="A0A8X7BM17"/>